<dbReference type="Proteomes" id="UP001208692">
    <property type="component" value="Unassembled WGS sequence"/>
</dbReference>
<keyword evidence="1" id="KW-0732">Signal</keyword>
<evidence type="ECO:0008006" key="6">
    <source>
        <dbReference type="Google" id="ProtNLM"/>
    </source>
</evidence>
<dbReference type="EMBL" id="BQKA01000001">
    <property type="protein sequence ID" value="GJM49049.1"/>
    <property type="molecule type" value="Genomic_DNA"/>
</dbReference>
<evidence type="ECO:0000313" key="3">
    <source>
        <dbReference type="EMBL" id="GJM52310.1"/>
    </source>
</evidence>
<reference evidence="2 5" key="1">
    <citation type="submission" date="2021-11" db="EMBL/GenBank/DDBJ databases">
        <title>Draft genome sequence of Capnocytophaga sp. strain KC07075 isolated from cat oral cavity.</title>
        <authorList>
            <person name="Suzuki M."/>
            <person name="Imaoka K."/>
            <person name="Kimura M."/>
            <person name="Morikawa S."/>
            <person name="Maeda K."/>
        </authorList>
    </citation>
    <scope>NUCLEOTIDE SEQUENCE</scope>
    <source>
        <strain evidence="2">KC07075</strain>
        <strain evidence="3 5">KC07079</strain>
    </source>
</reference>
<dbReference type="EMBL" id="BQKB01000011">
    <property type="protein sequence ID" value="GJM52310.1"/>
    <property type="molecule type" value="Genomic_DNA"/>
</dbReference>
<name>A0AAV5ANX2_9FLAO</name>
<evidence type="ECO:0000313" key="4">
    <source>
        <dbReference type="Proteomes" id="UP001207736"/>
    </source>
</evidence>
<evidence type="ECO:0000256" key="1">
    <source>
        <dbReference type="SAM" id="SignalP"/>
    </source>
</evidence>
<feature type="signal peptide" evidence="1">
    <location>
        <begin position="1"/>
        <end position="19"/>
    </location>
</feature>
<dbReference type="InterPro" id="IPR011250">
    <property type="entry name" value="OMP/PagP_B-barrel"/>
</dbReference>
<dbReference type="SUPFAM" id="SSF56925">
    <property type="entry name" value="OMPA-like"/>
    <property type="match status" value="1"/>
</dbReference>
<accession>A0AAV5ANX2</accession>
<dbReference type="Proteomes" id="UP001207736">
    <property type="component" value="Unassembled WGS sequence"/>
</dbReference>
<organism evidence="2 4">
    <name type="scientific">Capnocytophaga catalasegens</name>
    <dbReference type="NCBI Taxonomy" id="1004260"/>
    <lineage>
        <taxon>Bacteria</taxon>
        <taxon>Pseudomonadati</taxon>
        <taxon>Bacteroidota</taxon>
        <taxon>Flavobacteriia</taxon>
        <taxon>Flavobacteriales</taxon>
        <taxon>Flavobacteriaceae</taxon>
        <taxon>Capnocytophaga</taxon>
    </lineage>
</organism>
<feature type="chain" id="PRO_5043741686" description="Outer membrane protein beta-barrel domain-containing protein" evidence="1">
    <location>
        <begin position="20"/>
        <end position="334"/>
    </location>
</feature>
<evidence type="ECO:0000313" key="2">
    <source>
        <dbReference type="EMBL" id="GJM49049.1"/>
    </source>
</evidence>
<dbReference type="AlphaFoldDB" id="A0AAV5ANX2"/>
<proteinExistence type="predicted"/>
<sequence length="334" mass="36594">MKKILVAIAFLATTMMVQAQFYVSASGGYAWGVPSIKIGEENIKGNQKVNFGTYGEGFNTQLRLGYFFNKTWGVDISGGYLHGADQSVRKEVATKNLANTPLTATVNGDVKARGRAYGLALSVIYNFTDNFYGRFGILTKVGGKTEAIAYSTTVTDQDIPLAALASLGAELPSSLATNIANLLANGYTHIQKGAKIETSYTEDFKGKMPFGTIAALGYKYNFSPKVAIFAEVEYMNISVKRDYSQLQHFEQTLESIFINPANASLPAYSITMPYKKLSEFTDGVYRDALRDQTYLARTTYVDELPASNTDITKKITEKVSYSSLGINVGITYTF</sequence>
<protein>
    <recommendedName>
        <fullName evidence="6">Outer membrane protein beta-barrel domain-containing protein</fullName>
    </recommendedName>
</protein>
<comment type="caution">
    <text evidence="2">The sequence shown here is derived from an EMBL/GenBank/DDBJ whole genome shotgun (WGS) entry which is preliminary data.</text>
</comment>
<keyword evidence="5" id="KW-1185">Reference proteome</keyword>
<dbReference type="RefSeq" id="WP_264844969.1">
    <property type="nucleotide sequence ID" value="NZ_BPMA01000002.1"/>
</dbReference>
<evidence type="ECO:0000313" key="5">
    <source>
        <dbReference type="Proteomes" id="UP001208692"/>
    </source>
</evidence>
<gene>
    <name evidence="2" type="ORF">RCZ15_00250</name>
    <name evidence="3" type="ORF">RCZ16_06280</name>
</gene>
<dbReference type="Gene3D" id="2.40.160.20">
    <property type="match status" value="1"/>
</dbReference>